<evidence type="ECO:0000256" key="2">
    <source>
        <dbReference type="ARBA" id="ARBA00022553"/>
    </source>
</evidence>
<feature type="domain" description="Carrier" evidence="5">
    <location>
        <begin position="546"/>
        <end position="623"/>
    </location>
</feature>
<dbReference type="Gene3D" id="3.30.300.30">
    <property type="match status" value="1"/>
</dbReference>
<dbReference type="SUPFAM" id="SSF47336">
    <property type="entry name" value="ACP-like"/>
    <property type="match status" value="1"/>
</dbReference>
<dbReference type="Proteomes" id="UP001575652">
    <property type="component" value="Unassembled WGS sequence"/>
</dbReference>
<dbReference type="SMART" id="SM00823">
    <property type="entry name" value="PKS_PP"/>
    <property type="match status" value="1"/>
</dbReference>
<dbReference type="InterPro" id="IPR012728">
    <property type="entry name" value="Pls/PosA_C"/>
</dbReference>
<evidence type="ECO:0000313" key="6">
    <source>
        <dbReference type="EMBL" id="MFB0835970.1"/>
    </source>
</evidence>
<keyword evidence="7" id="KW-1185">Reference proteome</keyword>
<dbReference type="InterPro" id="IPR009081">
    <property type="entry name" value="PP-bd_ACP"/>
</dbReference>
<reference evidence="6 7" key="1">
    <citation type="submission" date="2024-09" db="EMBL/GenBank/DDBJ databases">
        <authorList>
            <person name="Salinas-Garcia M.A."/>
            <person name="Prieme A."/>
        </authorList>
    </citation>
    <scope>NUCLEOTIDE SEQUENCE [LARGE SCALE GENOMIC DNA]</scope>
    <source>
        <strain evidence="6 7">DSM 21081</strain>
    </source>
</reference>
<feature type="region of interest" description="Disordered" evidence="3">
    <location>
        <begin position="521"/>
        <end position="541"/>
    </location>
</feature>
<dbReference type="PROSITE" id="PS50075">
    <property type="entry name" value="CARRIER"/>
    <property type="match status" value="1"/>
</dbReference>
<keyword evidence="4" id="KW-0812">Transmembrane</keyword>
<keyword evidence="4" id="KW-0472">Membrane</keyword>
<dbReference type="InterPro" id="IPR011004">
    <property type="entry name" value="Trimer_LpxA-like_sf"/>
</dbReference>
<dbReference type="Pfam" id="PF13193">
    <property type="entry name" value="AMP-binding_C"/>
    <property type="match status" value="1"/>
</dbReference>
<evidence type="ECO:0000313" key="7">
    <source>
        <dbReference type="Proteomes" id="UP001575652"/>
    </source>
</evidence>
<dbReference type="InterPro" id="IPR020806">
    <property type="entry name" value="PKS_PP-bd"/>
</dbReference>
<proteinExistence type="predicted"/>
<organism evidence="6 7">
    <name type="scientific">Arthrobacter halodurans</name>
    <dbReference type="NCBI Taxonomy" id="516699"/>
    <lineage>
        <taxon>Bacteria</taxon>
        <taxon>Bacillati</taxon>
        <taxon>Actinomycetota</taxon>
        <taxon>Actinomycetes</taxon>
        <taxon>Micrococcales</taxon>
        <taxon>Micrococcaceae</taxon>
        <taxon>Arthrobacter</taxon>
    </lineage>
</organism>
<gene>
    <name evidence="6" type="ORF">ACETWP_15375</name>
</gene>
<feature type="transmembrane region" description="Helical" evidence="4">
    <location>
        <begin position="889"/>
        <end position="912"/>
    </location>
</feature>
<dbReference type="InterPro" id="IPR010071">
    <property type="entry name" value="AA_adenyl_dom"/>
</dbReference>
<feature type="transmembrane region" description="Helical" evidence="4">
    <location>
        <begin position="658"/>
        <end position="681"/>
    </location>
</feature>
<evidence type="ECO:0000256" key="4">
    <source>
        <dbReference type="SAM" id="Phobius"/>
    </source>
</evidence>
<dbReference type="InterPro" id="IPR036736">
    <property type="entry name" value="ACP-like_sf"/>
</dbReference>
<dbReference type="NCBIfam" id="TIGR02353">
    <property type="entry name" value="NRPS_term_dom"/>
    <property type="match status" value="1"/>
</dbReference>
<dbReference type="SUPFAM" id="SSF51161">
    <property type="entry name" value="Trimeric LpxA-like enzymes"/>
    <property type="match status" value="2"/>
</dbReference>
<dbReference type="Gene3D" id="3.40.50.12780">
    <property type="entry name" value="N-terminal domain of ligase-like"/>
    <property type="match status" value="1"/>
</dbReference>
<accession>A0ABV4UQN0</accession>
<evidence type="ECO:0000259" key="5">
    <source>
        <dbReference type="PROSITE" id="PS50075"/>
    </source>
</evidence>
<feature type="transmembrane region" description="Helical" evidence="4">
    <location>
        <begin position="1175"/>
        <end position="1196"/>
    </location>
</feature>
<evidence type="ECO:0000256" key="3">
    <source>
        <dbReference type="SAM" id="MobiDB-lite"/>
    </source>
</evidence>
<dbReference type="RefSeq" id="WP_373973147.1">
    <property type="nucleotide sequence ID" value="NZ_JBHDLJ010000016.1"/>
</dbReference>
<dbReference type="Pfam" id="PF00550">
    <property type="entry name" value="PP-binding"/>
    <property type="match status" value="1"/>
</dbReference>
<dbReference type="InterPro" id="IPR025110">
    <property type="entry name" value="AMP-bd_C"/>
</dbReference>
<protein>
    <submittedName>
        <fullName evidence="6">Pls/PosA family non-ribosomal peptide synthetase</fullName>
    </submittedName>
</protein>
<feature type="transmembrane region" description="Helical" evidence="4">
    <location>
        <begin position="693"/>
        <end position="714"/>
    </location>
</feature>
<keyword evidence="2" id="KW-0597">Phosphoprotein</keyword>
<dbReference type="Gene3D" id="2.160.10.10">
    <property type="entry name" value="Hexapeptide repeat proteins"/>
    <property type="match status" value="2"/>
</dbReference>
<dbReference type="PROSITE" id="PS00455">
    <property type="entry name" value="AMP_BINDING"/>
    <property type="match status" value="1"/>
</dbReference>
<sequence>MTMLAGGPGDQLQGTVLGAPEADDAIRWRPGQRLDTLFEERCDALAAAGRSAQLAVDSPDATLTYGELDAAANRLARYLAAQGAGPGTRVALLFDQPVRSYVALLAVLKTGAAYVPLDAGFPEDRLAYIVGDAGVSLVLTLSHLRAKLPRIAARTLCLDEEDPAVARQDPSRPAREAVGATAGELAYIIYTSGSTGRPKGVAVDHPSICNFVLVAAETYGYEPGDRVYQGMTIAFDFSVEEIWVPWMVGATLVPKPGGSALLGMDLSDYLQERRITAMCCVPTLLATLDEDLPGLRFLLVSGEACPKDLVTRWHRPGRRFLNVYGPTEATVTATWDVVHPDKPVTLGVPLPTYSAVILDPEEARALPAGELGEIGIAGIGLARGYVNRDDLTERAFIPDFLGIENNPSGRIYRTGDLGRFTPEGTIEYLGRIDTQVKIRGYRIELSEIESVLLEHPAIALAVVDTHSPAPGVVELAAYYTLRGDAAGLDEAELDRALRERLPAYMVPAYLDRLDTIPLMPSGKADRKNLPAPTARRAGGNAAAYVPPETDAERALAEQLGAVLGLERPSVDAHFFDDLGANSLLMAHFCAGIRRHTDLPSAAMQDVYQQPTLRRLAAMLEAERMAAELASAGAEPAAPPAPRPAPSSLKYTLTGAAQLLFFLGYTTYAALLLVFSFTWVSAAPTLFELWLRSIAFGAGMFVVLTITPVLFKWALVGRMKQQVIPLWGLGYLRFWIVRLVTRASPMAAFVGSPLYVVYLRMLGARIGKGVSIFSRIVPACPDLISIGEGTVIHKNAVMLGYRVRRGVIETGPVTIGNNVLVSQKTVFDIGTAMGDDSQLGHASALHEGQSVPAGEVWHGSPAVPAATSYARIRPRRCGTRRRVVFSAFQLFNRLVLVVPGGLILLAGLLPGYLETGHLEPTNPLFYLDAALLSLALFIGGMVSGLVAVLTVPRLLNLATPAETTFPLYGIRYALHRMVLALTNIKPYLTLFGDSSYIVHYLKALGWDLGKKIDQTGSNFGPGVAHDSPYLSKVGYGTMVSDGLNMMNAEYTSTSFRLSVVEIGDRNFLGNDITWPIASRVGENCLLGTKVLVPIDGPVRRDVGLLGSPAFEIPRSVQRDSQFDDLKLEDAKSRLLPAKNRHNIGSMALYLALRWFQLFSATVIGALSVALYDVLGVLAVGAGTLIFLVYGILLSAFAERAVLGFGRLEPRFCSIYDPYFWHHERLWKLLGGAPFTGTPFRPMVWRLFGVKVGKRLYDGGGGLVEKTLVSIGDDCELNEASILQGHSLEDGTFKSGHITLGNGCTIGVAAFIHYGVNLQDGAEVAADSFLMKGEDLPVDSLFGGNPARELDPARQLRRVAATA</sequence>
<dbReference type="Gene3D" id="1.10.1200.10">
    <property type="entry name" value="ACP-like"/>
    <property type="match status" value="1"/>
</dbReference>
<keyword evidence="4" id="KW-1133">Transmembrane helix</keyword>
<dbReference type="InterPro" id="IPR045851">
    <property type="entry name" value="AMP-bd_C_sf"/>
</dbReference>
<dbReference type="InterPro" id="IPR000873">
    <property type="entry name" value="AMP-dep_synth/lig_dom"/>
</dbReference>
<name>A0ABV4UQN0_9MICC</name>
<dbReference type="CDD" id="cd05930">
    <property type="entry name" value="A_NRPS"/>
    <property type="match status" value="1"/>
</dbReference>
<dbReference type="InterPro" id="IPR042099">
    <property type="entry name" value="ANL_N_sf"/>
</dbReference>
<dbReference type="PANTHER" id="PTHR45527:SF1">
    <property type="entry name" value="FATTY ACID SYNTHASE"/>
    <property type="match status" value="1"/>
</dbReference>
<dbReference type="EMBL" id="JBHDLJ010000016">
    <property type="protein sequence ID" value="MFB0835970.1"/>
    <property type="molecule type" value="Genomic_DNA"/>
</dbReference>
<feature type="transmembrane region" description="Helical" evidence="4">
    <location>
        <begin position="924"/>
        <end position="948"/>
    </location>
</feature>
<feature type="transmembrane region" description="Helical" evidence="4">
    <location>
        <begin position="1146"/>
        <end position="1169"/>
    </location>
</feature>
<dbReference type="NCBIfam" id="TIGR01733">
    <property type="entry name" value="AA-adenyl-dom"/>
    <property type="match status" value="1"/>
</dbReference>
<dbReference type="Pfam" id="PF00501">
    <property type="entry name" value="AMP-binding"/>
    <property type="match status" value="1"/>
</dbReference>
<dbReference type="SUPFAM" id="SSF56801">
    <property type="entry name" value="Acetyl-CoA synthetase-like"/>
    <property type="match status" value="1"/>
</dbReference>
<dbReference type="PANTHER" id="PTHR45527">
    <property type="entry name" value="NONRIBOSOMAL PEPTIDE SYNTHETASE"/>
    <property type="match status" value="1"/>
</dbReference>
<evidence type="ECO:0000256" key="1">
    <source>
        <dbReference type="ARBA" id="ARBA00022450"/>
    </source>
</evidence>
<dbReference type="InterPro" id="IPR020845">
    <property type="entry name" value="AMP-binding_CS"/>
</dbReference>
<keyword evidence="1" id="KW-0596">Phosphopantetheine</keyword>
<comment type="caution">
    <text evidence="6">The sequence shown here is derived from an EMBL/GenBank/DDBJ whole genome shotgun (WGS) entry which is preliminary data.</text>
</comment>
<feature type="transmembrane region" description="Helical" evidence="4">
    <location>
        <begin position="734"/>
        <end position="757"/>
    </location>
</feature>